<feature type="compositionally biased region" description="Low complexity" evidence="1">
    <location>
        <begin position="10"/>
        <end position="24"/>
    </location>
</feature>
<protein>
    <submittedName>
        <fullName evidence="3">Uncharacterized protein</fullName>
    </submittedName>
</protein>
<feature type="region of interest" description="Disordered" evidence="1">
    <location>
        <begin position="9"/>
        <end position="58"/>
    </location>
</feature>
<reference evidence="3 4" key="1">
    <citation type="journal article" date="2019" name="Commun. Biol.">
        <title>The bagworm genome reveals a unique fibroin gene that provides high tensile strength.</title>
        <authorList>
            <person name="Kono N."/>
            <person name="Nakamura H."/>
            <person name="Ohtoshi R."/>
            <person name="Tomita M."/>
            <person name="Numata K."/>
            <person name="Arakawa K."/>
        </authorList>
    </citation>
    <scope>NUCLEOTIDE SEQUENCE [LARGE SCALE GENOMIC DNA]</scope>
</reference>
<feature type="compositionally biased region" description="Pro residues" evidence="1">
    <location>
        <begin position="25"/>
        <end position="36"/>
    </location>
</feature>
<proteinExistence type="predicted"/>
<keyword evidence="4" id="KW-1185">Reference proteome</keyword>
<sequence>MGVQAICAEATAQRTASASSMARAPPTPPRPAPHAPHGPRTRSGHVPPAPRTRRFNSIGMTEHRPSEYRFIVISLCHLVYCGFVIAFPEFPSPFDRFSNSLRDVSCNKYFIHCIAS</sequence>
<name>A0A4C1VFS0_EUMVA</name>
<keyword evidence="2" id="KW-0472">Membrane</keyword>
<evidence type="ECO:0000313" key="3">
    <source>
        <dbReference type="EMBL" id="GBP37450.1"/>
    </source>
</evidence>
<feature type="transmembrane region" description="Helical" evidence="2">
    <location>
        <begin position="68"/>
        <end position="87"/>
    </location>
</feature>
<evidence type="ECO:0000313" key="4">
    <source>
        <dbReference type="Proteomes" id="UP000299102"/>
    </source>
</evidence>
<accession>A0A4C1VFS0</accession>
<dbReference type="Proteomes" id="UP000299102">
    <property type="component" value="Unassembled WGS sequence"/>
</dbReference>
<organism evidence="3 4">
    <name type="scientific">Eumeta variegata</name>
    <name type="common">Bagworm moth</name>
    <name type="synonym">Eumeta japonica</name>
    <dbReference type="NCBI Taxonomy" id="151549"/>
    <lineage>
        <taxon>Eukaryota</taxon>
        <taxon>Metazoa</taxon>
        <taxon>Ecdysozoa</taxon>
        <taxon>Arthropoda</taxon>
        <taxon>Hexapoda</taxon>
        <taxon>Insecta</taxon>
        <taxon>Pterygota</taxon>
        <taxon>Neoptera</taxon>
        <taxon>Endopterygota</taxon>
        <taxon>Lepidoptera</taxon>
        <taxon>Glossata</taxon>
        <taxon>Ditrysia</taxon>
        <taxon>Tineoidea</taxon>
        <taxon>Psychidae</taxon>
        <taxon>Oiketicinae</taxon>
        <taxon>Eumeta</taxon>
    </lineage>
</organism>
<dbReference type="AlphaFoldDB" id="A0A4C1VFS0"/>
<gene>
    <name evidence="3" type="ORF">EVAR_16355_1</name>
</gene>
<comment type="caution">
    <text evidence="3">The sequence shown here is derived from an EMBL/GenBank/DDBJ whole genome shotgun (WGS) entry which is preliminary data.</text>
</comment>
<dbReference type="EMBL" id="BGZK01000333">
    <property type="protein sequence ID" value="GBP37450.1"/>
    <property type="molecule type" value="Genomic_DNA"/>
</dbReference>
<keyword evidence="2" id="KW-0812">Transmembrane</keyword>
<evidence type="ECO:0000256" key="1">
    <source>
        <dbReference type="SAM" id="MobiDB-lite"/>
    </source>
</evidence>
<evidence type="ECO:0000256" key="2">
    <source>
        <dbReference type="SAM" id="Phobius"/>
    </source>
</evidence>
<keyword evidence="2" id="KW-1133">Transmembrane helix</keyword>